<dbReference type="EMBL" id="JASBRG010000008">
    <property type="protein sequence ID" value="MDI3322652.1"/>
    <property type="molecule type" value="Genomic_DNA"/>
</dbReference>
<dbReference type="Pfam" id="PF14691">
    <property type="entry name" value="Fer4_20"/>
    <property type="match status" value="1"/>
</dbReference>
<keyword evidence="8" id="KW-1185">Reference proteome</keyword>
<keyword evidence="2" id="KW-0560">Oxidoreductase</keyword>
<evidence type="ECO:0000313" key="8">
    <source>
        <dbReference type="Proteomes" id="UP001226434"/>
    </source>
</evidence>
<gene>
    <name evidence="7" type="ORF">QJ048_22875</name>
</gene>
<proteinExistence type="predicted"/>
<dbReference type="InterPro" id="IPR006005">
    <property type="entry name" value="Glut_synth_ssu1"/>
</dbReference>
<dbReference type="PANTHER" id="PTHR43100:SF1">
    <property type="entry name" value="GLUTAMATE SYNTHASE [NADPH] SMALL CHAIN"/>
    <property type="match status" value="1"/>
</dbReference>
<dbReference type="NCBIfam" id="TIGR01317">
    <property type="entry name" value="GOGAT_sm_gam"/>
    <property type="match status" value="1"/>
</dbReference>
<name>A0ABT6RLE7_9BACT</name>
<dbReference type="Pfam" id="PF07992">
    <property type="entry name" value="Pyr_redox_2"/>
    <property type="match status" value="1"/>
</dbReference>
<evidence type="ECO:0000256" key="2">
    <source>
        <dbReference type="ARBA" id="ARBA00023002"/>
    </source>
</evidence>
<evidence type="ECO:0000313" key="7">
    <source>
        <dbReference type="EMBL" id="MDI3322652.1"/>
    </source>
</evidence>
<dbReference type="PANTHER" id="PTHR43100">
    <property type="entry name" value="GLUTAMATE SYNTHASE [NADPH] SMALL CHAIN"/>
    <property type="match status" value="1"/>
</dbReference>
<dbReference type="Gene3D" id="3.50.50.60">
    <property type="entry name" value="FAD/NAD(P)-binding domain"/>
    <property type="match status" value="2"/>
</dbReference>
<feature type="domain" description="Dihydroprymidine dehydrogenase" evidence="6">
    <location>
        <begin position="47"/>
        <end position="154"/>
    </location>
</feature>
<reference evidence="7 8" key="1">
    <citation type="submission" date="2023-05" db="EMBL/GenBank/DDBJ databases">
        <title>Genome sequence of Pinibacter sp. MAH-24.</title>
        <authorList>
            <person name="Huq M.A."/>
        </authorList>
    </citation>
    <scope>NUCLEOTIDE SEQUENCE [LARGE SCALE GENOMIC DNA]</scope>
    <source>
        <strain evidence="7 8">MAH-24</strain>
    </source>
</reference>
<evidence type="ECO:0000259" key="5">
    <source>
        <dbReference type="Pfam" id="PF07992"/>
    </source>
</evidence>
<feature type="domain" description="FAD/NAD(P)-binding" evidence="5">
    <location>
        <begin position="168"/>
        <end position="496"/>
    </location>
</feature>
<dbReference type="SUPFAM" id="SSF46548">
    <property type="entry name" value="alpha-helical ferredoxin"/>
    <property type="match status" value="1"/>
</dbReference>
<sequence length="524" mass="58178">MANKKRSKISLSNNYQLTINNYKKMGKPTGFLEFTRELPSKRPVAERKKDYNEFVNRYSDTQLNQQSARCMNCGVPFCHSGCPLGNVIPEFNDAIYRKEWKEAYEILTSTNNFPEFTGRICPAPCEHACVLGINQPAVAIEEIERHIIEIAFDKGFVQPRTPNVRTGKKVAVVGSGPAGLAAAAQLNYAGHSVTVFERDDAAGGLLRYGIPDFKLEKWVIDRRIKVMEDEGVSFKYNANVGVNIKVDDILREYHAIVLTGGSTVPRDLKIPGRELNGVHYAMDFLKQQNKRNAAKDPLANAAIESNILSEHVFATDKNVVVIGGGDTGSDCVGTSNRHGAKSITQFELMPKPSSSRTPFMPWPTYPMILKTSTSHEEGADRDWAIGTKEFIGDGNGNLKGLKTVKLEWKFTEDGRPAQFVEVPGSEKEIPCELALLAMGFVHPQHVGMLKELGINLDERGNVQASEKAYQTNIQKVFTAGDMRRGQSLVVWAISEGRECARKVDEFLMGFSLLESKDMNLELAL</sequence>
<dbReference type="InterPro" id="IPR036188">
    <property type="entry name" value="FAD/NAD-bd_sf"/>
</dbReference>
<comment type="pathway">
    <text evidence="4">Amino-acid biosynthesis.</text>
</comment>
<keyword evidence="3" id="KW-0314">Glutamate biosynthesis</keyword>
<keyword evidence="1" id="KW-0028">Amino-acid biosynthesis</keyword>
<comment type="caution">
    <text evidence="7">The sequence shown here is derived from an EMBL/GenBank/DDBJ whole genome shotgun (WGS) entry which is preliminary data.</text>
</comment>
<dbReference type="PRINTS" id="PR00419">
    <property type="entry name" value="ADXRDTASE"/>
</dbReference>
<dbReference type="InterPro" id="IPR028261">
    <property type="entry name" value="DPD_II"/>
</dbReference>
<evidence type="ECO:0000259" key="6">
    <source>
        <dbReference type="Pfam" id="PF14691"/>
    </source>
</evidence>
<organism evidence="7 8">
    <name type="scientific">Pinibacter soli</name>
    <dbReference type="NCBI Taxonomy" id="3044211"/>
    <lineage>
        <taxon>Bacteria</taxon>
        <taxon>Pseudomonadati</taxon>
        <taxon>Bacteroidota</taxon>
        <taxon>Chitinophagia</taxon>
        <taxon>Chitinophagales</taxon>
        <taxon>Chitinophagaceae</taxon>
        <taxon>Pinibacter</taxon>
    </lineage>
</organism>
<dbReference type="InterPro" id="IPR051394">
    <property type="entry name" value="Glutamate_Synthase"/>
</dbReference>
<accession>A0ABT6RLE7</accession>
<dbReference type="SUPFAM" id="SSF51971">
    <property type="entry name" value="Nucleotide-binding domain"/>
    <property type="match status" value="2"/>
</dbReference>
<protein>
    <submittedName>
        <fullName evidence="7">Glutamate synthase subunit beta</fullName>
    </submittedName>
</protein>
<dbReference type="InterPro" id="IPR009051">
    <property type="entry name" value="Helical_ferredxn"/>
</dbReference>
<dbReference type="InterPro" id="IPR023753">
    <property type="entry name" value="FAD/NAD-binding_dom"/>
</dbReference>
<evidence type="ECO:0000256" key="1">
    <source>
        <dbReference type="ARBA" id="ARBA00022605"/>
    </source>
</evidence>
<dbReference type="Gene3D" id="1.10.1060.10">
    <property type="entry name" value="Alpha-helical ferredoxin"/>
    <property type="match status" value="1"/>
</dbReference>
<dbReference type="Proteomes" id="UP001226434">
    <property type="component" value="Unassembled WGS sequence"/>
</dbReference>
<evidence type="ECO:0000256" key="3">
    <source>
        <dbReference type="ARBA" id="ARBA00023164"/>
    </source>
</evidence>
<evidence type="ECO:0000256" key="4">
    <source>
        <dbReference type="ARBA" id="ARBA00029440"/>
    </source>
</evidence>